<proteinExistence type="predicted"/>
<evidence type="ECO:0000313" key="2">
    <source>
        <dbReference type="EMBL" id="MDC8013732.1"/>
    </source>
</evidence>
<feature type="domain" description="DUF7919" evidence="1">
    <location>
        <begin position="1"/>
        <end position="124"/>
    </location>
</feature>
<gene>
    <name evidence="2" type="ORF">OD750_014415</name>
</gene>
<dbReference type="RefSeq" id="WP_263542425.1">
    <property type="nucleotide sequence ID" value="NZ_JAOVZO020000018.1"/>
</dbReference>
<dbReference type="EMBL" id="JAOVZO020000018">
    <property type="protein sequence ID" value="MDC8013732.1"/>
    <property type="molecule type" value="Genomic_DNA"/>
</dbReference>
<keyword evidence="3" id="KW-1185">Reference proteome</keyword>
<organism evidence="2 3">
    <name type="scientific">Tahibacter soli</name>
    <dbReference type="NCBI Taxonomy" id="2983605"/>
    <lineage>
        <taxon>Bacteria</taxon>
        <taxon>Pseudomonadati</taxon>
        <taxon>Pseudomonadota</taxon>
        <taxon>Gammaproteobacteria</taxon>
        <taxon>Lysobacterales</taxon>
        <taxon>Rhodanobacteraceae</taxon>
        <taxon>Tahibacter</taxon>
    </lineage>
</organism>
<comment type="caution">
    <text evidence="2">The sequence shown here is derived from an EMBL/GenBank/DDBJ whole genome shotgun (WGS) entry which is preliminary data.</text>
</comment>
<reference evidence="2" key="1">
    <citation type="submission" date="2023-02" db="EMBL/GenBank/DDBJ databases">
        <title>Tahibacter soli sp. nov. isolated from soil.</title>
        <authorList>
            <person name="Baek J.H."/>
            <person name="Lee J.K."/>
            <person name="Choi D.G."/>
            <person name="Jeon C.O."/>
        </authorList>
    </citation>
    <scope>NUCLEOTIDE SEQUENCE</scope>
    <source>
        <strain evidence="2">BL</strain>
    </source>
</reference>
<name>A0A9X3YK28_9GAMM</name>
<dbReference type="Pfam" id="PF25535">
    <property type="entry name" value="DUF7919"/>
    <property type="match status" value="1"/>
</dbReference>
<dbReference type="Proteomes" id="UP001139971">
    <property type="component" value="Unassembled WGS sequence"/>
</dbReference>
<protein>
    <recommendedName>
        <fullName evidence="1">DUF7919 domain-containing protein</fullName>
    </recommendedName>
</protein>
<dbReference type="AlphaFoldDB" id="A0A9X3YK28"/>
<dbReference type="InterPro" id="IPR057679">
    <property type="entry name" value="DUF7919"/>
</dbReference>
<accession>A0A9X3YK28</accession>
<sequence>MRYADLSDYVRVNPISKIKNIGWLESGFEYEFGAVSDLALRNLREIGRASYPRLYTFNRMRGYHYCSICAVEKFSGEADRPKGNGEILVPDKTNLGSYFAAPALIVHYVENHAYCPPDEFVRSVECIDLACEFDAEIAFDALRLTHEQMVKLYKSFADQYREIDQPEYSKYRRWLEAHRLL</sequence>
<evidence type="ECO:0000259" key="1">
    <source>
        <dbReference type="Pfam" id="PF25535"/>
    </source>
</evidence>
<evidence type="ECO:0000313" key="3">
    <source>
        <dbReference type="Proteomes" id="UP001139971"/>
    </source>
</evidence>